<dbReference type="InterPro" id="IPR027417">
    <property type="entry name" value="P-loop_NTPase"/>
</dbReference>
<dbReference type="InterPro" id="IPR052736">
    <property type="entry name" value="Stf3_sulfotransferase"/>
</dbReference>
<dbReference type="Gene3D" id="3.40.50.300">
    <property type="entry name" value="P-loop containing nucleotide triphosphate hydrolases"/>
    <property type="match status" value="1"/>
</dbReference>
<evidence type="ECO:0000313" key="2">
    <source>
        <dbReference type="EMBL" id="SVA05053.1"/>
    </source>
</evidence>
<proteinExistence type="predicted"/>
<gene>
    <name evidence="2" type="ORF">METZ01_LOCUS57907</name>
</gene>
<keyword evidence="1" id="KW-0472">Membrane</keyword>
<name>A0A381SUM8_9ZZZZ</name>
<dbReference type="PANTHER" id="PTHR36451">
    <property type="entry name" value="PAPS-DEPENDENT SULFOTRANSFERASE STF3"/>
    <property type="match status" value="1"/>
</dbReference>
<dbReference type="EMBL" id="UINC01003294">
    <property type="protein sequence ID" value="SVA05053.1"/>
    <property type="molecule type" value="Genomic_DNA"/>
</dbReference>
<dbReference type="Pfam" id="PF13469">
    <property type="entry name" value="Sulfotransfer_3"/>
    <property type="match status" value="1"/>
</dbReference>
<keyword evidence="1" id="KW-0812">Transmembrane</keyword>
<keyword evidence="1" id="KW-1133">Transmembrane helix</keyword>
<dbReference type="SUPFAM" id="SSF52540">
    <property type="entry name" value="P-loop containing nucleoside triphosphate hydrolases"/>
    <property type="match status" value="1"/>
</dbReference>
<dbReference type="PANTHER" id="PTHR36451:SF1">
    <property type="entry name" value="OMEGA-HYDROXY-BETA-DIHYDROMENAQUINONE-9 SULFOTRANSFERASE STF3"/>
    <property type="match status" value="1"/>
</dbReference>
<accession>A0A381SUM8</accession>
<evidence type="ECO:0008006" key="3">
    <source>
        <dbReference type="Google" id="ProtNLM"/>
    </source>
</evidence>
<organism evidence="2">
    <name type="scientific">marine metagenome</name>
    <dbReference type="NCBI Taxonomy" id="408172"/>
    <lineage>
        <taxon>unclassified sequences</taxon>
        <taxon>metagenomes</taxon>
        <taxon>ecological metagenomes</taxon>
    </lineage>
</organism>
<sequence>VTISIIKRIITVYITLGKTFGSWIGPITSGILIGILRLIVGIGMALDNLFWPSLFKRKLTNPLVIVGNPRSGTTFLHRFLVSNKIAGGAELWQLLYPSLTLQKLIKPLLPVLERISPTRHHSTAAHKTSLQSVETDDASVLFRYLDGFFLYGFILSWADDDLFHWFDPHKRDTSKRDFNWLSSIWNRVLISSKQERIIGKLFSLSANTPKFQSRFPDAKILYMVRDPLSVIPSGLSLVTGVLDKRFGFWSLPDEMRTRYIHRLYKALIELLKRFHDDWINDRIDRDKVMIIPFDRMMNNFEELMTDIMNFIEFESDETLLNSIRETADSQRNFKSKHTYDLEKFGLSSEQIKSDCSFIYKTFLNQQ</sequence>
<protein>
    <recommendedName>
        <fullName evidence="3">Sulfotransferase domain-containing protein</fullName>
    </recommendedName>
</protein>
<reference evidence="2" key="1">
    <citation type="submission" date="2018-05" db="EMBL/GenBank/DDBJ databases">
        <authorList>
            <person name="Lanie J.A."/>
            <person name="Ng W.-L."/>
            <person name="Kazmierczak K.M."/>
            <person name="Andrzejewski T.M."/>
            <person name="Davidsen T.M."/>
            <person name="Wayne K.J."/>
            <person name="Tettelin H."/>
            <person name="Glass J.I."/>
            <person name="Rusch D."/>
            <person name="Podicherti R."/>
            <person name="Tsui H.-C.T."/>
            <person name="Winkler M.E."/>
        </authorList>
    </citation>
    <scope>NUCLEOTIDE SEQUENCE</scope>
</reference>
<dbReference type="AlphaFoldDB" id="A0A381SUM8"/>
<evidence type="ECO:0000256" key="1">
    <source>
        <dbReference type="SAM" id="Phobius"/>
    </source>
</evidence>
<feature type="transmembrane region" description="Helical" evidence="1">
    <location>
        <begin position="23"/>
        <end position="50"/>
    </location>
</feature>
<feature type="non-terminal residue" evidence="2">
    <location>
        <position position="1"/>
    </location>
</feature>